<feature type="domain" description="Heterokaryon incompatibility" evidence="1">
    <location>
        <begin position="63"/>
        <end position="209"/>
    </location>
</feature>
<evidence type="ECO:0000259" key="1">
    <source>
        <dbReference type="Pfam" id="PF06985"/>
    </source>
</evidence>
<dbReference type="InterPro" id="IPR052895">
    <property type="entry name" value="HetReg/Transcr_Mod"/>
</dbReference>
<evidence type="ECO:0000313" key="3">
    <source>
        <dbReference type="Proteomes" id="UP000554235"/>
    </source>
</evidence>
<dbReference type="PANTHER" id="PTHR24148:SF64">
    <property type="entry name" value="HETEROKARYON INCOMPATIBILITY DOMAIN-CONTAINING PROTEIN"/>
    <property type="match status" value="1"/>
</dbReference>
<dbReference type="PANTHER" id="PTHR24148">
    <property type="entry name" value="ANKYRIN REPEAT DOMAIN-CONTAINING PROTEIN 39 HOMOLOG-RELATED"/>
    <property type="match status" value="1"/>
</dbReference>
<keyword evidence="3" id="KW-1185">Reference proteome</keyword>
<dbReference type="OrthoDB" id="2157530at2759"/>
<organism evidence="2 3">
    <name type="scientific">Fusarium albosuccineum</name>
    <dbReference type="NCBI Taxonomy" id="1237068"/>
    <lineage>
        <taxon>Eukaryota</taxon>
        <taxon>Fungi</taxon>
        <taxon>Dikarya</taxon>
        <taxon>Ascomycota</taxon>
        <taxon>Pezizomycotina</taxon>
        <taxon>Sordariomycetes</taxon>
        <taxon>Hypocreomycetidae</taxon>
        <taxon>Hypocreales</taxon>
        <taxon>Nectriaceae</taxon>
        <taxon>Fusarium</taxon>
        <taxon>Fusarium decemcellulare species complex</taxon>
    </lineage>
</organism>
<dbReference type="InterPro" id="IPR010730">
    <property type="entry name" value="HET"/>
</dbReference>
<accession>A0A8H4LGZ0</accession>
<dbReference type="Pfam" id="PF06985">
    <property type="entry name" value="HET"/>
    <property type="match status" value="1"/>
</dbReference>
<gene>
    <name evidence="2" type="ORF">FALBO_5167</name>
</gene>
<sequence length="415" mass="47534">MSAPRMHIYTPLQHEEVRVLRCRRPSTSAGPTGCSAIIKGPAFTALSHEIGIDQVSLTACPPFVALSYVWGSPDRDYRLTLCDNSLLPITKSVAEALIYILDDIEDGFIWIDQICINQSDTEEKNQQVARMGDIYRKACRVFAWLGAEGDGAERVDRIFQDFEKSGANSTTETALREAFIFSQEAHLNRQAMISTMKLPWFERAWVVQEFMLAREAILVHGRFRWHPDTMFLVTCLFRNIGRESFSEFLDHEISYLRKNHPFQTMRNNKEIHEDFYSLLSRMSSGCKVSEPRDLVYAFLALNKDHRIQIRPTYDVPVYRVFTEVARTIIAATGNLDILAVAPRQSCHKSHFSIDFPENFPSWAPNWCCGLLSVPLFYRAGRVPFKACLNLSWVKPNSEPDNPDHLSCQEWDPENG</sequence>
<dbReference type="AlphaFoldDB" id="A0A8H4LGZ0"/>
<proteinExistence type="predicted"/>
<dbReference type="EMBL" id="JAADYS010000679">
    <property type="protein sequence ID" value="KAF4467933.1"/>
    <property type="molecule type" value="Genomic_DNA"/>
</dbReference>
<protein>
    <submittedName>
        <fullName evidence="2">HET-domain-containing</fullName>
    </submittedName>
</protein>
<reference evidence="2 3" key="1">
    <citation type="submission" date="2020-01" db="EMBL/GenBank/DDBJ databases">
        <title>Identification and distribution of gene clusters putatively required for synthesis of sphingolipid metabolism inhibitors in phylogenetically diverse species of the filamentous fungus Fusarium.</title>
        <authorList>
            <person name="Kim H.-S."/>
            <person name="Busman M."/>
            <person name="Brown D.W."/>
            <person name="Divon H."/>
            <person name="Uhlig S."/>
            <person name="Proctor R.H."/>
        </authorList>
    </citation>
    <scope>NUCLEOTIDE SEQUENCE [LARGE SCALE GENOMIC DNA]</scope>
    <source>
        <strain evidence="2 3">NRRL 20459</strain>
    </source>
</reference>
<comment type="caution">
    <text evidence="2">The sequence shown here is derived from an EMBL/GenBank/DDBJ whole genome shotgun (WGS) entry which is preliminary data.</text>
</comment>
<evidence type="ECO:0000313" key="2">
    <source>
        <dbReference type="EMBL" id="KAF4467933.1"/>
    </source>
</evidence>
<dbReference type="Proteomes" id="UP000554235">
    <property type="component" value="Unassembled WGS sequence"/>
</dbReference>
<name>A0A8H4LGZ0_9HYPO</name>